<dbReference type="EMBL" id="BKCJ011156140">
    <property type="protein sequence ID" value="GFC95729.1"/>
    <property type="molecule type" value="Genomic_DNA"/>
</dbReference>
<feature type="non-terminal residue" evidence="1">
    <location>
        <position position="163"/>
    </location>
</feature>
<sequence>ESVGLSPSRIILFGTILANILIEIPTIPPVIPTLPHTSPFLCTDSSKTSSDSSKRPPSHDPYEVIVAQWMSRVAVRLSPPSSPTHDLPPTVRHSLPDSSFLSEDSSFDMPATISTKPSRKMCRSHITLVPLATPTPGALSLVHANLLPPCKRIRGVVTASDYD</sequence>
<evidence type="ECO:0000313" key="1">
    <source>
        <dbReference type="EMBL" id="GFC95729.1"/>
    </source>
</evidence>
<comment type="caution">
    <text evidence="1">The sequence shown here is derived from an EMBL/GenBank/DDBJ whole genome shotgun (WGS) entry which is preliminary data.</text>
</comment>
<organism evidence="1">
    <name type="scientific">Tanacetum cinerariifolium</name>
    <name type="common">Dalmatian daisy</name>
    <name type="synonym">Chrysanthemum cinerariifolium</name>
    <dbReference type="NCBI Taxonomy" id="118510"/>
    <lineage>
        <taxon>Eukaryota</taxon>
        <taxon>Viridiplantae</taxon>
        <taxon>Streptophyta</taxon>
        <taxon>Embryophyta</taxon>
        <taxon>Tracheophyta</taxon>
        <taxon>Spermatophyta</taxon>
        <taxon>Magnoliopsida</taxon>
        <taxon>eudicotyledons</taxon>
        <taxon>Gunneridae</taxon>
        <taxon>Pentapetalae</taxon>
        <taxon>asterids</taxon>
        <taxon>campanulids</taxon>
        <taxon>Asterales</taxon>
        <taxon>Asteraceae</taxon>
        <taxon>Asteroideae</taxon>
        <taxon>Anthemideae</taxon>
        <taxon>Anthemidinae</taxon>
        <taxon>Tanacetum</taxon>
    </lineage>
</organism>
<gene>
    <name evidence="1" type="ORF">Tci_867699</name>
</gene>
<proteinExistence type="predicted"/>
<accession>A0A699SDI6</accession>
<reference evidence="1" key="1">
    <citation type="journal article" date="2019" name="Sci. Rep.">
        <title>Draft genome of Tanacetum cinerariifolium, the natural source of mosquito coil.</title>
        <authorList>
            <person name="Yamashiro T."/>
            <person name="Shiraishi A."/>
            <person name="Satake H."/>
            <person name="Nakayama K."/>
        </authorList>
    </citation>
    <scope>NUCLEOTIDE SEQUENCE</scope>
</reference>
<feature type="non-terminal residue" evidence="1">
    <location>
        <position position="1"/>
    </location>
</feature>
<name>A0A699SDI6_TANCI</name>
<protein>
    <submittedName>
        <fullName evidence="1">Uncharacterized protein</fullName>
    </submittedName>
</protein>
<dbReference type="AlphaFoldDB" id="A0A699SDI6"/>